<keyword evidence="5 9" id="KW-0547">Nucleotide-binding</keyword>
<gene>
    <name evidence="12" type="primary">HSP90</name>
</gene>
<reference evidence="12" key="1">
    <citation type="submission" date="2003-09" db="EMBL/GenBank/DDBJ databases">
        <title>Isolation and characterization of the cDNA encoding the Hsp90 from the Africa scorpion Opistophthalmus carinatus.</title>
        <authorList>
            <person name="Zhu S."/>
            <person name="Tytgat J."/>
        </authorList>
    </citation>
    <scope>NUCLEOTIDE SEQUENCE</scope>
    <source>
        <tissue evidence="12">Venom gland</tissue>
    </source>
</reference>
<evidence type="ECO:0000256" key="7">
    <source>
        <dbReference type="ARBA" id="ARBA00023016"/>
    </source>
</evidence>
<dbReference type="InterPro" id="IPR003594">
    <property type="entry name" value="HATPase_dom"/>
</dbReference>
<comment type="similarity">
    <text evidence="2">Belongs to the heat shock protein 90 family.</text>
</comment>
<feature type="binding site" evidence="9">
    <location>
        <position position="47"/>
    </location>
    <ligand>
        <name>ATP</name>
        <dbReference type="ChEBI" id="CHEBI:30616"/>
    </ligand>
</feature>
<dbReference type="GO" id="GO:0005737">
    <property type="term" value="C:cytoplasm"/>
    <property type="evidence" value="ECO:0007669"/>
    <property type="project" value="UniProtKB-SubCell"/>
</dbReference>
<dbReference type="FunFam" id="3.40.50.11260:FF:000001">
    <property type="entry name" value="Heat shock protein 90 alpha"/>
    <property type="match status" value="1"/>
</dbReference>
<evidence type="ECO:0000256" key="8">
    <source>
        <dbReference type="ARBA" id="ARBA00023186"/>
    </source>
</evidence>
<keyword evidence="8" id="KW-0143">Chaperone</keyword>
<dbReference type="SMR" id="Q5WQZ6"/>
<keyword evidence="4" id="KW-0963">Cytoplasm</keyword>
<dbReference type="SUPFAM" id="SSF55874">
    <property type="entry name" value="ATPase domain of HSP90 chaperone/DNA topoisomerase II/histidine kinase"/>
    <property type="match status" value="1"/>
</dbReference>
<feature type="binding site" evidence="9">
    <location>
        <position position="102"/>
    </location>
    <ligand>
        <name>ATP</name>
        <dbReference type="ChEBI" id="CHEBI:30616"/>
    </ligand>
</feature>
<feature type="binding site" evidence="9">
    <location>
        <position position="94"/>
    </location>
    <ligand>
        <name>ATP</name>
        <dbReference type="ChEBI" id="CHEBI:30616"/>
    </ligand>
</feature>
<dbReference type="FunFam" id="3.30.565.10:FF:000001">
    <property type="entry name" value="Heat shock protein HSP 90-alpha"/>
    <property type="match status" value="1"/>
</dbReference>
<feature type="compositionally biased region" description="Acidic residues" evidence="10">
    <location>
        <begin position="687"/>
        <end position="710"/>
    </location>
</feature>
<evidence type="ECO:0000256" key="2">
    <source>
        <dbReference type="ARBA" id="ARBA00008239"/>
    </source>
</evidence>
<keyword evidence="7" id="KW-0346">Stress response</keyword>
<feature type="binding site" evidence="9">
    <location>
        <begin position="129"/>
        <end position="134"/>
    </location>
    <ligand>
        <name>ATP</name>
        <dbReference type="ChEBI" id="CHEBI:30616"/>
    </ligand>
</feature>
<evidence type="ECO:0000256" key="10">
    <source>
        <dbReference type="SAM" id="MobiDB-lite"/>
    </source>
</evidence>
<sequence length="718" mass="83121">MPEEVEMSNEGEAETFAFQAEIAQLMSLIINTFYSNKEIFLRELISNSSDALDKIRYESLTDPSKLESGKDLFIKIIPNKDDRTLTIVDTGVGMTKADLVNNLGTIAKSGTKAFMEALQAGADISMIGQFGVGFYSAYLVADKVTVVTKHNDDEQYMWESSAGGSFTVRPDNGEHLGRGTKIILHLKEDQTEYLEEKRIKDVVKKHSQFIGYPIKLLVQKEREKEVSDDEAEEEEKEKKEEEESAEEKPKIEDVGEEEEEKEKKKKKIKEKYTEDEELNKTKPIWMRNPDDISKEEYGEFYKSLTNDWEEHLAVRHFSVEGQLEFRALLFVPKRAPFDLFENKKQKNNIKLYVRRVFIMDNCEDLIPEYLNFIKGVVDSEDLPLNISREMLQQNRILKVIRKNLVKKCLELFDEVSEDMEMYKKFYEQYSKNLELGIHEDSQNRKKLAEYLRYYTSASGDEMSSLKDYVSRMKENQKHIYFITGESKDRVANSAFVERVRKRGFEVVYMVEPIDEYCVQQLKEYDGKQLISVTKEGLELPEDEEEKKKREEDKTKYENLCKVMKDILDKKVEKVVVSNRLVSSPCCIVTSQYGWTADMERIMSQAVRDNSTMGYMAAKKHLEINPDHPTIDTLRQKADADKNDKSVKDLVMLLFETSLLCSGFTLEEPQMHASRIYRMIKLGLGIDEDDTGASGDTVEEEMPPLEGDEEDASRMEEVD</sequence>
<dbReference type="GO" id="GO:0140662">
    <property type="term" value="F:ATP-dependent protein folding chaperone"/>
    <property type="evidence" value="ECO:0007669"/>
    <property type="project" value="InterPro"/>
</dbReference>
<feature type="binding site" evidence="9">
    <location>
        <begin position="109"/>
        <end position="110"/>
    </location>
    <ligand>
        <name>ATP</name>
        <dbReference type="ChEBI" id="CHEBI:30616"/>
    </ligand>
</feature>
<feature type="binding site" evidence="9">
    <location>
        <position position="180"/>
    </location>
    <ligand>
        <name>ATP</name>
        <dbReference type="ChEBI" id="CHEBI:30616"/>
    </ligand>
</feature>
<feature type="compositionally biased region" description="Acidic residues" evidence="10">
    <location>
        <begin position="226"/>
        <end position="235"/>
    </location>
</feature>
<evidence type="ECO:0000256" key="4">
    <source>
        <dbReference type="ARBA" id="ARBA00022490"/>
    </source>
</evidence>
<dbReference type="EMBL" id="AY423488">
    <property type="protein sequence ID" value="AAQ94359.1"/>
    <property type="molecule type" value="mRNA"/>
</dbReference>
<dbReference type="Pfam" id="PF13589">
    <property type="entry name" value="HATPase_c_3"/>
    <property type="match status" value="1"/>
</dbReference>
<evidence type="ECO:0000256" key="6">
    <source>
        <dbReference type="ARBA" id="ARBA00022840"/>
    </source>
</evidence>
<dbReference type="InterPro" id="IPR020568">
    <property type="entry name" value="Ribosomal_Su5_D2-typ_SF"/>
</dbReference>
<dbReference type="Gene3D" id="3.30.230.80">
    <property type="match status" value="1"/>
</dbReference>
<dbReference type="AlphaFoldDB" id="Q5WQZ6"/>
<dbReference type="PANTHER" id="PTHR11528">
    <property type="entry name" value="HEAT SHOCK PROTEIN 90 FAMILY MEMBER"/>
    <property type="match status" value="1"/>
</dbReference>
<dbReference type="Gene3D" id="3.30.565.10">
    <property type="entry name" value="Histidine kinase-like ATPase, C-terminal domain"/>
    <property type="match status" value="1"/>
</dbReference>
<dbReference type="CDD" id="cd16927">
    <property type="entry name" value="HATPase_Hsp90-like"/>
    <property type="match status" value="1"/>
</dbReference>
<evidence type="ECO:0000256" key="5">
    <source>
        <dbReference type="ARBA" id="ARBA00022741"/>
    </source>
</evidence>
<dbReference type="InterPro" id="IPR037196">
    <property type="entry name" value="HSP90_C"/>
</dbReference>
<dbReference type="PROSITE" id="PS00298">
    <property type="entry name" value="HSP90"/>
    <property type="match status" value="1"/>
</dbReference>
<evidence type="ECO:0000256" key="9">
    <source>
        <dbReference type="PIRSR" id="PIRSR002583-1"/>
    </source>
</evidence>
<dbReference type="SUPFAM" id="SSF54211">
    <property type="entry name" value="Ribosomal protein S5 domain 2-like"/>
    <property type="match status" value="1"/>
</dbReference>
<dbReference type="FunFam" id="3.30.230.80:FF:000001">
    <property type="entry name" value="Heat shock protein 90 alpha"/>
    <property type="match status" value="1"/>
</dbReference>
<dbReference type="InterPro" id="IPR001404">
    <property type="entry name" value="Hsp90_fam"/>
</dbReference>
<dbReference type="SMART" id="SM00387">
    <property type="entry name" value="HATPase_c"/>
    <property type="match status" value="1"/>
</dbReference>
<dbReference type="HAMAP" id="MF_00505">
    <property type="entry name" value="HSP90"/>
    <property type="match status" value="1"/>
</dbReference>
<feature type="domain" description="Histidine kinase/HSP90-like ATPase" evidence="11">
    <location>
        <begin position="36"/>
        <end position="190"/>
    </location>
</feature>
<keyword evidence="6 9" id="KW-0067">ATP-binding</keyword>
<evidence type="ECO:0000259" key="11">
    <source>
        <dbReference type="SMART" id="SM00387"/>
    </source>
</evidence>
<feature type="binding site" evidence="9">
    <location>
        <position position="89"/>
    </location>
    <ligand>
        <name>ATP</name>
        <dbReference type="ChEBI" id="CHEBI:30616"/>
    </ligand>
</feature>
<dbReference type="FunFam" id="1.20.120.790:FF:000001">
    <property type="entry name" value="Heat shock protein 90 alpha"/>
    <property type="match status" value="1"/>
</dbReference>
<feature type="compositionally biased region" description="Basic and acidic residues" evidence="10">
    <location>
        <begin position="236"/>
        <end position="253"/>
    </location>
</feature>
<dbReference type="Pfam" id="PF00183">
    <property type="entry name" value="HSP90"/>
    <property type="match status" value="1"/>
</dbReference>
<accession>Q5WQZ6</accession>
<name>Q5WQZ6_OPICA</name>
<dbReference type="PRINTS" id="PR00775">
    <property type="entry name" value="HEATSHOCK90"/>
</dbReference>
<evidence type="ECO:0000256" key="1">
    <source>
        <dbReference type="ARBA" id="ARBA00004496"/>
    </source>
</evidence>
<feature type="binding site" evidence="9">
    <location>
        <position position="108"/>
    </location>
    <ligand>
        <name>ATP</name>
        <dbReference type="ChEBI" id="CHEBI:30616"/>
    </ligand>
</feature>
<dbReference type="NCBIfam" id="NF003555">
    <property type="entry name" value="PRK05218.1"/>
    <property type="match status" value="1"/>
</dbReference>
<dbReference type="InterPro" id="IPR019805">
    <property type="entry name" value="Heat_shock_protein_90_CS"/>
</dbReference>
<dbReference type="PIRSF" id="PIRSF002583">
    <property type="entry name" value="Hsp90"/>
    <property type="match status" value="1"/>
</dbReference>
<evidence type="ECO:0000313" key="12">
    <source>
        <dbReference type="EMBL" id="AAQ94359.1"/>
    </source>
</evidence>
<proteinExistence type="evidence at transcript level"/>
<dbReference type="InterPro" id="IPR020575">
    <property type="entry name" value="Hsp90_N"/>
</dbReference>
<feature type="region of interest" description="Disordered" evidence="10">
    <location>
        <begin position="223"/>
        <end position="270"/>
    </location>
</feature>
<dbReference type="GO" id="GO:0051082">
    <property type="term" value="F:unfolded protein binding"/>
    <property type="evidence" value="ECO:0007669"/>
    <property type="project" value="InterPro"/>
</dbReference>
<dbReference type="GO" id="GO:0101031">
    <property type="term" value="C:protein folding chaperone complex"/>
    <property type="evidence" value="ECO:0007669"/>
    <property type="project" value="UniProtKB-ARBA"/>
</dbReference>
<feature type="binding site" evidence="9">
    <location>
        <position position="43"/>
    </location>
    <ligand>
        <name>ATP</name>
        <dbReference type="ChEBI" id="CHEBI:30616"/>
    </ligand>
</feature>
<dbReference type="GO" id="GO:0005524">
    <property type="term" value="F:ATP binding"/>
    <property type="evidence" value="ECO:0007669"/>
    <property type="project" value="UniProtKB-KW"/>
</dbReference>
<dbReference type="InterPro" id="IPR036890">
    <property type="entry name" value="HATPase_C_sf"/>
</dbReference>
<dbReference type="Gene3D" id="3.40.50.11260">
    <property type="match status" value="1"/>
</dbReference>
<comment type="subcellular location">
    <subcellularLocation>
        <location evidence="1">Cytoplasm</location>
    </subcellularLocation>
</comment>
<dbReference type="Gene3D" id="1.20.120.790">
    <property type="entry name" value="Heat shock protein 90, C-terminal domain"/>
    <property type="match status" value="1"/>
</dbReference>
<dbReference type="GO" id="GO:0016887">
    <property type="term" value="F:ATP hydrolysis activity"/>
    <property type="evidence" value="ECO:0007669"/>
    <property type="project" value="InterPro"/>
</dbReference>
<feature type="region of interest" description="Disordered" evidence="10">
    <location>
        <begin position="687"/>
        <end position="718"/>
    </location>
</feature>
<protein>
    <recommendedName>
        <fullName evidence="3">Heat shock protein 83</fullName>
    </recommendedName>
</protein>
<organism evidence="12">
    <name type="scientific">Opistophthalmus carinatus</name>
    <name type="common">African yellow leg scorpion</name>
    <dbReference type="NCBI Taxonomy" id="190115"/>
    <lineage>
        <taxon>Eukaryota</taxon>
        <taxon>Metazoa</taxon>
        <taxon>Ecdysozoa</taxon>
        <taxon>Arthropoda</taxon>
        <taxon>Chelicerata</taxon>
        <taxon>Arachnida</taxon>
        <taxon>Scorpiones</taxon>
        <taxon>Iurida</taxon>
        <taxon>Scorpionoidea</taxon>
        <taxon>Scorpionidae</taxon>
        <taxon>Opistophthalminae</taxon>
        <taxon>Opistophthalmus</taxon>
    </lineage>
</organism>
<dbReference type="SUPFAM" id="SSF110942">
    <property type="entry name" value="HSP90 C-terminal domain"/>
    <property type="match status" value="1"/>
</dbReference>
<feature type="binding site" evidence="9">
    <location>
        <position position="388"/>
    </location>
    <ligand>
        <name>ATP</name>
        <dbReference type="ChEBI" id="CHEBI:30616"/>
    </ligand>
</feature>
<evidence type="ECO:0000256" key="3">
    <source>
        <dbReference type="ARBA" id="ARBA00021845"/>
    </source>
</evidence>